<dbReference type="InterPro" id="IPR032877">
    <property type="entry name" value="Transposase_HTH"/>
</dbReference>
<accession>T1CXY6</accession>
<protein>
    <submittedName>
        <fullName evidence="4">Transposase, IS204/IS1001/IS1096/IS1165 family protein</fullName>
    </submittedName>
</protein>
<evidence type="ECO:0000259" key="1">
    <source>
        <dbReference type="Pfam" id="PF01610"/>
    </source>
</evidence>
<dbReference type="PANTHER" id="PTHR33498:SF1">
    <property type="entry name" value="TRANSPOSASE FOR INSERTION SEQUENCE ELEMENT IS1557"/>
    <property type="match status" value="1"/>
</dbReference>
<reference evidence="4" key="2">
    <citation type="journal article" date="2014" name="ISME J.">
        <title>Microbial stratification in low pH oxic and suboxic macroscopic growths along an acid mine drainage.</title>
        <authorList>
            <person name="Mendez-Garcia C."/>
            <person name="Mesa V."/>
            <person name="Sprenger R.R."/>
            <person name="Richter M."/>
            <person name="Diez M.S."/>
            <person name="Solano J."/>
            <person name="Bargiela R."/>
            <person name="Golyshina O.V."/>
            <person name="Manteca A."/>
            <person name="Ramos J.L."/>
            <person name="Gallego J.R."/>
            <person name="Llorente I."/>
            <person name="Martins Dos Santos V.A."/>
            <person name="Jensen O.N."/>
            <person name="Pelaez A.I."/>
            <person name="Sanchez J."/>
            <person name="Ferrer M."/>
        </authorList>
    </citation>
    <scope>NUCLEOTIDE SEQUENCE</scope>
</reference>
<dbReference type="EMBL" id="AUZX01003039">
    <property type="protein sequence ID" value="EQD75000.1"/>
    <property type="molecule type" value="Genomic_DNA"/>
</dbReference>
<sequence length="458" mass="53737">MPANILNLRSYTVTAVQENDFDYYVDVESRHEPFGCPHCAHTALDGFGRREQMVKDLPMHGKRVGVYIDTRRYRCKACRKTFYETLPDINERRAMTNRLTLWVGKQAIKRTFASIAEEVGIDEKSVRSVFRDYINELEKTVRFETPKWMGIDEIHLVRPRGVIANIHNNTIVELLPNRNKETMIKYLSGLEGHKDVQFCSIDMWTPYKDAIELVMPQAKIVIDKFHVLKMANEAFERVRKSYRESLTPKQRRGLMHDRFVMLKREHDLTDQEALKLSGWLKNYPELGQAYRLKEDFFKIYDAKTTEDALARFSAWDRAVTHEVRDAFFDLIKAWRNWQPYIISYFDRPLAGQPITNAYTECLNGLIRVMDRLGRGYSFEALRAKILFAEGAFKKELIKPKFSKRRPEQDLRMKGYMMEYVSLARALPETSNQHNDEGRELNYGVDISTLTRMIENGEI</sequence>
<name>T1CXY6_9ZZZZ</name>
<dbReference type="Pfam" id="PF01610">
    <property type="entry name" value="DDE_Tnp_ISL3"/>
    <property type="match status" value="1"/>
</dbReference>
<reference evidence="4" key="1">
    <citation type="submission" date="2013-08" db="EMBL/GenBank/DDBJ databases">
        <authorList>
            <person name="Mendez C."/>
            <person name="Richter M."/>
            <person name="Ferrer M."/>
            <person name="Sanchez J."/>
        </authorList>
    </citation>
    <scope>NUCLEOTIDE SEQUENCE</scope>
</reference>
<dbReference type="InterPro" id="IPR002560">
    <property type="entry name" value="Transposase_DDE"/>
</dbReference>
<proteinExistence type="predicted"/>
<organism evidence="4">
    <name type="scientific">mine drainage metagenome</name>
    <dbReference type="NCBI Taxonomy" id="410659"/>
    <lineage>
        <taxon>unclassified sequences</taxon>
        <taxon>metagenomes</taxon>
        <taxon>ecological metagenomes</taxon>
    </lineage>
</organism>
<feature type="domain" description="Transposase IS204/IS1001/IS1096/IS1165 DDE" evidence="1">
    <location>
        <begin position="149"/>
        <end position="385"/>
    </location>
</feature>
<evidence type="ECO:0000313" key="4">
    <source>
        <dbReference type="EMBL" id="EQD75000.1"/>
    </source>
</evidence>
<dbReference type="PANTHER" id="PTHR33498">
    <property type="entry name" value="TRANSPOSASE FOR INSERTION SEQUENCE ELEMENT IS1557"/>
    <property type="match status" value="1"/>
</dbReference>
<dbReference type="InterPro" id="IPR047951">
    <property type="entry name" value="Transpos_ISL3"/>
</dbReference>
<gene>
    <name evidence="4" type="ORF">B1A_04190</name>
</gene>
<feature type="domain" description="Transposase IS204/IS1001/IS1096/IS1165 zinc-finger" evidence="3">
    <location>
        <begin position="33"/>
        <end position="78"/>
    </location>
</feature>
<dbReference type="AlphaFoldDB" id="T1CXY6"/>
<dbReference type="Pfam" id="PF14690">
    <property type="entry name" value="Zn_ribbon_ISL3"/>
    <property type="match status" value="1"/>
</dbReference>
<dbReference type="Pfam" id="PF13542">
    <property type="entry name" value="HTH_Tnp_ISL3"/>
    <property type="match status" value="1"/>
</dbReference>
<evidence type="ECO:0000259" key="3">
    <source>
        <dbReference type="Pfam" id="PF14690"/>
    </source>
</evidence>
<dbReference type="InterPro" id="IPR029261">
    <property type="entry name" value="Transposase_Znf"/>
</dbReference>
<dbReference type="NCBIfam" id="NF033550">
    <property type="entry name" value="transpos_ISL3"/>
    <property type="match status" value="1"/>
</dbReference>
<feature type="domain" description="Transposase IS204/IS1001/IS1096/IS1165 helix-turn-helix" evidence="2">
    <location>
        <begin position="84"/>
        <end position="133"/>
    </location>
</feature>
<comment type="caution">
    <text evidence="4">The sequence shown here is derived from an EMBL/GenBank/DDBJ whole genome shotgun (WGS) entry which is preliminary data.</text>
</comment>
<evidence type="ECO:0000259" key="2">
    <source>
        <dbReference type="Pfam" id="PF13542"/>
    </source>
</evidence>